<dbReference type="AlphaFoldDB" id="A0A8D5U6A1"/>
<dbReference type="RefSeq" id="WP_221289624.1">
    <property type="nucleotide sequence ID" value="NZ_AP024597.1"/>
</dbReference>
<protein>
    <submittedName>
        <fullName evidence="2">AbrB family transcriptional regulator</fullName>
    </submittedName>
</protein>
<keyword evidence="3" id="KW-1185">Reference proteome</keyword>
<feature type="domain" description="SpoVT-AbrB" evidence="1">
    <location>
        <begin position="8"/>
        <end position="53"/>
    </location>
</feature>
<organism evidence="2 3">
    <name type="scientific">Stygiolobus caldivivus</name>
    <dbReference type="NCBI Taxonomy" id="2824673"/>
    <lineage>
        <taxon>Archaea</taxon>
        <taxon>Thermoproteota</taxon>
        <taxon>Thermoprotei</taxon>
        <taxon>Sulfolobales</taxon>
        <taxon>Sulfolobaceae</taxon>
        <taxon>Stygiolobus</taxon>
    </lineage>
</organism>
<evidence type="ECO:0000259" key="1">
    <source>
        <dbReference type="SMART" id="SM00966"/>
    </source>
</evidence>
<accession>A0A8D5U6A1</accession>
<dbReference type="InterPro" id="IPR007159">
    <property type="entry name" value="SpoVT-AbrB_dom"/>
</dbReference>
<dbReference type="EMBL" id="AP024597">
    <property type="protein sequence ID" value="BCU69624.1"/>
    <property type="molecule type" value="Genomic_DNA"/>
</dbReference>
<gene>
    <name evidence="2" type="ORF">KN1_09210</name>
</gene>
<evidence type="ECO:0000313" key="2">
    <source>
        <dbReference type="EMBL" id="BCU69624.1"/>
    </source>
</evidence>
<dbReference type="GO" id="GO:0003677">
    <property type="term" value="F:DNA binding"/>
    <property type="evidence" value="ECO:0007669"/>
    <property type="project" value="InterPro"/>
</dbReference>
<dbReference type="SMART" id="SM00966">
    <property type="entry name" value="SpoVT_AbrB"/>
    <property type="match status" value="1"/>
</dbReference>
<dbReference type="Proteomes" id="UP000825123">
    <property type="component" value="Chromosome"/>
</dbReference>
<name>A0A8D5U6A1_9CREN</name>
<sequence>MSVRRLQKIKGGSYIISLPTEWVRKNGLEVKSELKVYETPDGLKVKPIKSPNAEREVVIDDLDTALYLISVYYMQGISKIVVKSKNTMTPEVKKALKELQLTHPGLEVVDESFNSLTFSVNYTVNRDLKALTKGYVEKIKKILDDLLSVIDGLTPELKEDLVFRCDSLIKDYRGIIRNIAIGVQLDDEYNFEIPYKDIILYAIFMRDLGRFVSHLKQFISLLDKDIQKEPIKKVAEMFVRSTEMFFDENLDGIKWLRESMDDLESRCNSSEPCKELIRMASYCIAVMDDAVHKSVRLI</sequence>
<dbReference type="KEGG" id="csty:KN1_09210"/>
<reference evidence="2 3" key="1">
    <citation type="submission" date="2021-04" db="EMBL/GenBank/DDBJ databases">
        <title>Complete genome sequence of Stygiolobus sp. KN-1.</title>
        <authorList>
            <person name="Nakamura K."/>
            <person name="Sakai H."/>
            <person name="Kurosawa N."/>
        </authorList>
    </citation>
    <scope>NUCLEOTIDE SEQUENCE [LARGE SCALE GENOMIC DNA]</scope>
    <source>
        <strain evidence="2 3">KN-1</strain>
    </source>
</reference>
<evidence type="ECO:0000313" key="3">
    <source>
        <dbReference type="Proteomes" id="UP000825123"/>
    </source>
</evidence>
<dbReference type="Pfam" id="PF04014">
    <property type="entry name" value="MazE_antitoxin"/>
    <property type="match status" value="1"/>
</dbReference>
<dbReference type="GeneID" id="66162670"/>
<proteinExistence type="predicted"/>